<dbReference type="SUPFAM" id="SSF54637">
    <property type="entry name" value="Thioesterase/thiol ester dehydrase-isomerase"/>
    <property type="match status" value="1"/>
</dbReference>
<keyword evidence="3" id="KW-1185">Reference proteome</keyword>
<dbReference type="AlphaFoldDB" id="A0A5M6DFV2"/>
<dbReference type="EMBL" id="VWOX01000003">
    <property type="protein sequence ID" value="KAA5545276.1"/>
    <property type="molecule type" value="Genomic_DNA"/>
</dbReference>
<gene>
    <name evidence="2" type="ORF">FYK55_06345</name>
</gene>
<evidence type="ECO:0000256" key="1">
    <source>
        <dbReference type="ARBA" id="ARBA00023239"/>
    </source>
</evidence>
<dbReference type="Gene3D" id="3.10.129.10">
    <property type="entry name" value="Hotdog Thioesterase"/>
    <property type="match status" value="1"/>
</dbReference>
<protein>
    <recommendedName>
        <fullName evidence="4">3-hydroxyacyl-[acyl-carrier-protein] dehydratase</fullName>
    </recommendedName>
</protein>
<dbReference type="Proteomes" id="UP000324479">
    <property type="component" value="Unassembled WGS sequence"/>
</dbReference>
<sequence length="180" mass="20279">MNDHPHPTAPSQPTDHQHQFERVEDYLHHRAPYLLIDAIERLESKSIVTRSTVPDDAFFITGHFPGAPILPGAMMQEMTTQTAGILIAARYNPMAQFDTHDPDANPYALGVLVKVSHARYRGFARPGDELRIEVRLEDRFANVFDFKGRVACRDQTLMRNQFQLANVASRTLRGLPAATS</sequence>
<accession>A0A5M6DFV2</accession>
<dbReference type="InterPro" id="IPR029069">
    <property type="entry name" value="HotDog_dom_sf"/>
</dbReference>
<proteinExistence type="predicted"/>
<comment type="caution">
    <text evidence="2">The sequence shown here is derived from an EMBL/GenBank/DDBJ whole genome shotgun (WGS) entry which is preliminary data.</text>
</comment>
<dbReference type="PANTHER" id="PTHR30272:SF1">
    <property type="entry name" value="3-HYDROXYACYL-[ACYL-CARRIER-PROTEIN] DEHYDRATASE"/>
    <property type="match status" value="1"/>
</dbReference>
<name>A0A5M6DFV2_9BACT</name>
<dbReference type="Pfam" id="PF07977">
    <property type="entry name" value="FabA"/>
    <property type="match status" value="1"/>
</dbReference>
<dbReference type="GO" id="GO:0016829">
    <property type="term" value="F:lyase activity"/>
    <property type="evidence" value="ECO:0007669"/>
    <property type="project" value="UniProtKB-KW"/>
</dbReference>
<keyword evidence="1" id="KW-0456">Lyase</keyword>
<dbReference type="RefSeq" id="WP_150075547.1">
    <property type="nucleotide sequence ID" value="NZ_VWOX01000003.1"/>
</dbReference>
<organism evidence="2 3">
    <name type="scientific">Roseiconus nitratireducens</name>
    <dbReference type="NCBI Taxonomy" id="2605748"/>
    <lineage>
        <taxon>Bacteria</taxon>
        <taxon>Pseudomonadati</taxon>
        <taxon>Planctomycetota</taxon>
        <taxon>Planctomycetia</taxon>
        <taxon>Pirellulales</taxon>
        <taxon>Pirellulaceae</taxon>
        <taxon>Roseiconus</taxon>
    </lineage>
</organism>
<dbReference type="PANTHER" id="PTHR30272">
    <property type="entry name" value="3-HYDROXYACYL-[ACYL-CARRIER-PROTEIN] DEHYDRATASE"/>
    <property type="match status" value="1"/>
</dbReference>
<evidence type="ECO:0000313" key="3">
    <source>
        <dbReference type="Proteomes" id="UP000324479"/>
    </source>
</evidence>
<evidence type="ECO:0000313" key="2">
    <source>
        <dbReference type="EMBL" id="KAA5545276.1"/>
    </source>
</evidence>
<reference evidence="2 3" key="1">
    <citation type="submission" date="2019-08" db="EMBL/GenBank/DDBJ databases">
        <authorList>
            <person name="Dhanesh K."/>
            <person name="Kumar G."/>
            <person name="Sasikala C."/>
            <person name="Venkata Ramana C."/>
        </authorList>
    </citation>
    <scope>NUCLEOTIDE SEQUENCE [LARGE SCALE GENOMIC DNA]</scope>
    <source>
        <strain evidence="2 3">JC645</strain>
    </source>
</reference>
<evidence type="ECO:0008006" key="4">
    <source>
        <dbReference type="Google" id="ProtNLM"/>
    </source>
</evidence>
<dbReference type="InterPro" id="IPR013114">
    <property type="entry name" value="FabA_FabZ"/>
</dbReference>